<dbReference type="PANTHER" id="PTHR30420">
    <property type="entry name" value="N-SUCCINYLARGININE DIHYDROLASE"/>
    <property type="match status" value="1"/>
</dbReference>
<dbReference type="SUPFAM" id="SSF55729">
    <property type="entry name" value="Acyl-CoA N-acyltransferases (Nat)"/>
    <property type="match status" value="1"/>
</dbReference>
<evidence type="ECO:0000313" key="3">
    <source>
        <dbReference type="EMBL" id="KKM15259.1"/>
    </source>
</evidence>
<dbReference type="AlphaFoldDB" id="A0A0F9I6H6"/>
<keyword evidence="1" id="KW-0808">Transferase</keyword>
<name>A0A0F9I6H6_9ZZZZ</name>
<gene>
    <name evidence="3" type="ORF">LCGC14_1697870</name>
</gene>
<dbReference type="GO" id="GO:0006527">
    <property type="term" value="P:L-arginine catabolic process"/>
    <property type="evidence" value="ECO:0007669"/>
    <property type="project" value="InterPro"/>
</dbReference>
<evidence type="ECO:0000256" key="1">
    <source>
        <dbReference type="ARBA" id="ARBA00022679"/>
    </source>
</evidence>
<dbReference type="GO" id="GO:0008791">
    <property type="term" value="F:arginine N-succinyltransferase activity"/>
    <property type="evidence" value="ECO:0007669"/>
    <property type="project" value="InterPro"/>
</dbReference>
<evidence type="ECO:0000256" key="2">
    <source>
        <dbReference type="ARBA" id="ARBA00023315"/>
    </source>
</evidence>
<protein>
    <recommendedName>
        <fullName evidence="4">Arginine N-succinyltransferase</fullName>
    </recommendedName>
</protein>
<sequence length="342" mass="37086">MWLVRPALPDDVNQILEIAGTAGTEAARLSSTLPRQQAALAEKIEHSLTSLAGKMTAGDRPQRFLFVLEDTVTGKVHGTAGIDARAGNGQPFYNYRRDALIHASHELGISSRVEVLYPSHALTDHTLLCSFSITPELRNTDAFELLSRARILFIASHRRWFSAHAVVEIQGVQCPDGSVPFWNSLGRHFFDMDFETADQHSGTLSKTFIAELMPPNPVYVTLLSDAAQAALGKPHELTVPNFELLHREGFQAGCYLDIFDAGPVLEARTDALHTLVTSQSRTLHGTTEDGGDTCLICAGDGAGFRCTLARVADTLEGPVKVSVGIWEVLGKTAGDEVRVAPC</sequence>
<comment type="caution">
    <text evidence="3">The sequence shown here is derived from an EMBL/GenBank/DDBJ whole genome shotgun (WGS) entry which is preliminary data.</text>
</comment>
<accession>A0A0F9I6H6</accession>
<keyword evidence="2" id="KW-0012">Acyltransferase</keyword>
<dbReference type="InterPro" id="IPR007041">
    <property type="entry name" value="Arg_succinylTrfase_AstA/AruG"/>
</dbReference>
<dbReference type="Gene3D" id="2.40.40.20">
    <property type="match status" value="1"/>
</dbReference>
<reference evidence="3" key="1">
    <citation type="journal article" date="2015" name="Nature">
        <title>Complex archaea that bridge the gap between prokaryotes and eukaryotes.</title>
        <authorList>
            <person name="Spang A."/>
            <person name="Saw J.H."/>
            <person name="Jorgensen S.L."/>
            <person name="Zaremba-Niedzwiedzka K."/>
            <person name="Martijn J."/>
            <person name="Lind A.E."/>
            <person name="van Eijk R."/>
            <person name="Schleper C."/>
            <person name="Guy L."/>
            <person name="Ettema T.J."/>
        </authorList>
    </citation>
    <scope>NUCLEOTIDE SEQUENCE</scope>
</reference>
<dbReference type="NCBIfam" id="TIGR03243">
    <property type="entry name" value="arg_catab_AOST"/>
    <property type="match status" value="1"/>
</dbReference>
<dbReference type="Pfam" id="PF04958">
    <property type="entry name" value="AstA"/>
    <property type="match status" value="1"/>
</dbReference>
<proteinExistence type="predicted"/>
<evidence type="ECO:0008006" key="4">
    <source>
        <dbReference type="Google" id="ProtNLM"/>
    </source>
</evidence>
<dbReference type="PANTHER" id="PTHR30420:SF1">
    <property type="entry name" value="ARGININE N-SUCCINYLTRANSFERASE"/>
    <property type="match status" value="1"/>
</dbReference>
<organism evidence="3">
    <name type="scientific">marine sediment metagenome</name>
    <dbReference type="NCBI Taxonomy" id="412755"/>
    <lineage>
        <taxon>unclassified sequences</taxon>
        <taxon>metagenomes</taxon>
        <taxon>ecological metagenomes</taxon>
    </lineage>
</organism>
<dbReference type="InterPro" id="IPR016181">
    <property type="entry name" value="Acyl_CoA_acyltransferase"/>
</dbReference>
<dbReference type="EMBL" id="LAZR01014949">
    <property type="protein sequence ID" value="KKM15259.1"/>
    <property type="molecule type" value="Genomic_DNA"/>
</dbReference>